<feature type="transmembrane region" description="Helical" evidence="8">
    <location>
        <begin position="132"/>
        <end position="158"/>
    </location>
</feature>
<keyword evidence="6 8" id="KW-1133">Transmembrane helix</keyword>
<evidence type="ECO:0000256" key="4">
    <source>
        <dbReference type="ARBA" id="ARBA00022475"/>
    </source>
</evidence>
<dbReference type="eggNOG" id="COG1296">
    <property type="taxonomic scope" value="Bacteria"/>
</dbReference>
<reference evidence="10" key="1">
    <citation type="submission" date="2009-09" db="EMBL/GenBank/DDBJ databases">
        <title>The complete genome of Nakamurella multipartita DSM 44233.</title>
        <authorList>
            <consortium name="US DOE Joint Genome Institute (JGI-PGF)"/>
            <person name="Lucas S."/>
            <person name="Copeland A."/>
            <person name="Lapidus A."/>
            <person name="Glavina del Rio T."/>
            <person name="Dalin E."/>
            <person name="Tice H."/>
            <person name="Bruce D."/>
            <person name="Goodwin L."/>
            <person name="Pitluck S."/>
            <person name="Kyrpides N."/>
            <person name="Mavromatis K."/>
            <person name="Ivanova N."/>
            <person name="Ovchinnikova G."/>
            <person name="Sims D."/>
            <person name="Meincke L."/>
            <person name="Brettin T."/>
            <person name="Detter J.C."/>
            <person name="Han C."/>
            <person name="Larimer F."/>
            <person name="Land M."/>
            <person name="Hauser L."/>
            <person name="Markowitz V."/>
            <person name="Cheng J.-F."/>
            <person name="Hugenholtz P."/>
            <person name="Woyke T."/>
            <person name="Wu D."/>
            <person name="Klenk H.-P."/>
            <person name="Eisen J.A."/>
        </authorList>
    </citation>
    <scope>NUCLEOTIDE SEQUENCE [LARGE SCALE GENOMIC DNA]</scope>
    <source>
        <strain evidence="10">ATCC 700099 / DSM 44233 / CIP 104796 / JCM 9543 / NBRC 105858 / Y-104</strain>
    </source>
</reference>
<dbReference type="Pfam" id="PF03591">
    <property type="entry name" value="AzlC"/>
    <property type="match status" value="1"/>
</dbReference>
<keyword evidence="4" id="KW-1003">Cell membrane</keyword>
<dbReference type="KEGG" id="nml:Namu_2770"/>
<dbReference type="HOGENOM" id="CLU_065777_0_0_11"/>
<evidence type="ECO:0000256" key="6">
    <source>
        <dbReference type="ARBA" id="ARBA00022989"/>
    </source>
</evidence>
<evidence type="ECO:0000256" key="2">
    <source>
        <dbReference type="ARBA" id="ARBA00010735"/>
    </source>
</evidence>
<dbReference type="PANTHER" id="PTHR34979:SF1">
    <property type="entry name" value="INNER MEMBRANE PROTEIN YGAZ"/>
    <property type="match status" value="1"/>
</dbReference>
<protein>
    <submittedName>
        <fullName evidence="9">AzlC family protein</fullName>
    </submittedName>
</protein>
<evidence type="ECO:0000256" key="8">
    <source>
        <dbReference type="SAM" id="Phobius"/>
    </source>
</evidence>
<evidence type="ECO:0000256" key="5">
    <source>
        <dbReference type="ARBA" id="ARBA00022692"/>
    </source>
</evidence>
<keyword evidence="10" id="KW-1185">Reference proteome</keyword>
<dbReference type="GO" id="GO:1903785">
    <property type="term" value="P:L-valine transmembrane transport"/>
    <property type="evidence" value="ECO:0007669"/>
    <property type="project" value="TreeGrafter"/>
</dbReference>
<dbReference type="InterPro" id="IPR011606">
    <property type="entry name" value="Brnchd-chn_aa_trnsp_permease"/>
</dbReference>
<evidence type="ECO:0000313" key="9">
    <source>
        <dbReference type="EMBL" id="ACV79116.1"/>
    </source>
</evidence>
<dbReference type="EMBL" id="CP001737">
    <property type="protein sequence ID" value="ACV79116.1"/>
    <property type="molecule type" value="Genomic_DNA"/>
</dbReference>
<evidence type="ECO:0000256" key="1">
    <source>
        <dbReference type="ARBA" id="ARBA00004651"/>
    </source>
</evidence>
<evidence type="ECO:0000313" key="10">
    <source>
        <dbReference type="Proteomes" id="UP000002218"/>
    </source>
</evidence>
<evidence type="ECO:0000256" key="3">
    <source>
        <dbReference type="ARBA" id="ARBA00022448"/>
    </source>
</evidence>
<dbReference type="AlphaFoldDB" id="C8X8R1"/>
<dbReference type="Proteomes" id="UP000002218">
    <property type="component" value="Chromosome"/>
</dbReference>
<keyword evidence="3" id="KW-0813">Transport</keyword>
<accession>C8X8R1</accession>
<comment type="similarity">
    <text evidence="2">Belongs to the AzlC family.</text>
</comment>
<dbReference type="OrthoDB" id="5195391at2"/>
<dbReference type="InParanoid" id="C8X8R1"/>
<feature type="transmembrane region" description="Helical" evidence="8">
    <location>
        <begin position="62"/>
        <end position="84"/>
    </location>
</feature>
<evidence type="ECO:0000256" key="7">
    <source>
        <dbReference type="ARBA" id="ARBA00023136"/>
    </source>
</evidence>
<reference evidence="9 10" key="2">
    <citation type="journal article" date="2010" name="Stand. Genomic Sci.">
        <title>Complete genome sequence of Nakamurella multipartita type strain (Y-104).</title>
        <authorList>
            <person name="Tice H."/>
            <person name="Mayilraj S."/>
            <person name="Sims D."/>
            <person name="Lapidus A."/>
            <person name="Nolan M."/>
            <person name="Lucas S."/>
            <person name="Glavina Del Rio T."/>
            <person name="Copeland A."/>
            <person name="Cheng J.F."/>
            <person name="Meincke L."/>
            <person name="Bruce D."/>
            <person name="Goodwin L."/>
            <person name="Pitluck S."/>
            <person name="Ivanova N."/>
            <person name="Mavromatis K."/>
            <person name="Ovchinnikova G."/>
            <person name="Pati A."/>
            <person name="Chen A."/>
            <person name="Palaniappan K."/>
            <person name="Land M."/>
            <person name="Hauser L."/>
            <person name="Chang Y.J."/>
            <person name="Jeffries C.D."/>
            <person name="Detter J.C."/>
            <person name="Brettin T."/>
            <person name="Rohde M."/>
            <person name="Goker M."/>
            <person name="Bristow J."/>
            <person name="Eisen J.A."/>
            <person name="Markowitz V."/>
            <person name="Hugenholtz P."/>
            <person name="Kyrpides N.C."/>
            <person name="Klenk H.P."/>
            <person name="Chen F."/>
        </authorList>
    </citation>
    <scope>NUCLEOTIDE SEQUENCE [LARGE SCALE GENOMIC DNA]</scope>
    <source>
        <strain evidence="10">ATCC 700099 / DSM 44233 / CIP 104796 / JCM 9543 / NBRC 105858 / Y-104</strain>
    </source>
</reference>
<keyword evidence="7 8" id="KW-0472">Membrane</keyword>
<keyword evidence="5 8" id="KW-0812">Transmembrane</keyword>
<proteinExistence type="inferred from homology"/>
<dbReference type="PANTHER" id="PTHR34979">
    <property type="entry name" value="INNER MEMBRANE PROTEIN YGAZ"/>
    <property type="match status" value="1"/>
</dbReference>
<dbReference type="RefSeq" id="WP_015747995.1">
    <property type="nucleotide sequence ID" value="NC_013235.1"/>
</dbReference>
<name>C8X8R1_NAKMY</name>
<feature type="transmembrane region" description="Helical" evidence="8">
    <location>
        <begin position="192"/>
        <end position="225"/>
    </location>
</feature>
<comment type="subcellular location">
    <subcellularLocation>
        <location evidence="1">Cell membrane</location>
        <topology evidence="1">Multi-pass membrane protein</topology>
    </subcellularLocation>
</comment>
<sequence>MSAGTDPAWRLTRSAVLRDAVGVSVATGAYGISFGAISLVGGLDVWQTMALSLLMFTGGSQFGLVGVVAGGGAPLAGAATAIMLGARNALYGLRLAELLALRGWRRFAAAQLIIDESTAMSIGRDSPRAARWGFYSTGLGVFALWNLGTLVGVVGAAWLADPRALGLDAAAPAAFLALLAPRLRGGEAWTIALAAALVALVAVPFVPVGFPVLIAALVGIVAGFLPGRTGPGPATGVDEVVEQIDPPADGRS</sequence>
<organism evidence="9 10">
    <name type="scientific">Nakamurella multipartita (strain ATCC 700099 / DSM 44233 / CIP 104796 / JCM 9543 / NBRC 105858 / Y-104)</name>
    <name type="common">Microsphaera multipartita</name>
    <dbReference type="NCBI Taxonomy" id="479431"/>
    <lineage>
        <taxon>Bacteria</taxon>
        <taxon>Bacillati</taxon>
        <taxon>Actinomycetota</taxon>
        <taxon>Actinomycetes</taxon>
        <taxon>Nakamurellales</taxon>
        <taxon>Nakamurellaceae</taxon>
        <taxon>Nakamurella</taxon>
    </lineage>
</organism>
<feature type="transmembrane region" description="Helical" evidence="8">
    <location>
        <begin position="20"/>
        <end position="42"/>
    </location>
</feature>
<gene>
    <name evidence="9" type="ordered locus">Namu_2770</name>
</gene>
<dbReference type="GO" id="GO:0005886">
    <property type="term" value="C:plasma membrane"/>
    <property type="evidence" value="ECO:0007669"/>
    <property type="project" value="UniProtKB-SubCell"/>
</dbReference>
<dbReference type="STRING" id="479431.Namu_2770"/>